<reference evidence="5" key="1">
    <citation type="submission" date="2025-08" db="UniProtKB">
        <authorList>
            <consortium name="RefSeq"/>
        </authorList>
    </citation>
    <scope>IDENTIFICATION</scope>
    <source>
        <tissue evidence="5">Testes</tissue>
    </source>
</reference>
<gene>
    <name evidence="5" type="primary">LOC100367185</name>
</gene>
<sequence length="451" mass="49591">MFVTHSTANGFALNVLLRNDDDVETLLWTHDKLSDTDVWENAFITVPTCATHCEIVLEAVKGNSRYMEIGVDDVEIQEMVLTTLAPLPVVECDFEYDLCGFTQDDTDDFDWTLITGETPSGATGPTDDHTYGSTRAGSYIFTESSKPRIEGNAARLISPIYQPENIDDVFILTFYHHMHGTTMGTLNVYLSNVNETRLQRIWSKSGREQRTYGNHWFHTELVFNATSPFQVIFEGVIGASFLSDMAIDDYSLLRNASDQSTVATSTTKFVTFDVIPTSDGTIASDAPHPYITESSIVDMNINDSEVTSFTQLSNGPTTTRNTEIDNSKSKIPGYEHEGQGGTSLLPSAALNSTDNFVTKHTSEYVFLVCVIAALIVAIVVTIAIAIAVCHCKKDNKIQSSAGSVHNTAFTMSEETGVTTKQCHQSDFTNGNWRSVMPTGISKDTLTQVVIN</sequence>
<name>A0ABM0GZU2_SACKO</name>
<organism evidence="4 5">
    <name type="scientific">Saccoglossus kowalevskii</name>
    <name type="common">Acorn worm</name>
    <dbReference type="NCBI Taxonomy" id="10224"/>
    <lineage>
        <taxon>Eukaryota</taxon>
        <taxon>Metazoa</taxon>
        <taxon>Hemichordata</taxon>
        <taxon>Enteropneusta</taxon>
        <taxon>Harrimaniidae</taxon>
        <taxon>Saccoglossus</taxon>
    </lineage>
</organism>
<dbReference type="SMART" id="SM00137">
    <property type="entry name" value="MAM"/>
    <property type="match status" value="1"/>
</dbReference>
<accession>A0ABM0GZU2</accession>
<dbReference type="Proteomes" id="UP000694865">
    <property type="component" value="Unplaced"/>
</dbReference>
<keyword evidence="2" id="KW-0812">Transmembrane</keyword>
<dbReference type="Gene3D" id="2.60.120.200">
    <property type="match status" value="2"/>
</dbReference>
<keyword evidence="2" id="KW-0472">Membrane</keyword>
<evidence type="ECO:0000256" key="2">
    <source>
        <dbReference type="SAM" id="Phobius"/>
    </source>
</evidence>
<feature type="domain" description="MAM" evidence="3">
    <location>
        <begin position="90"/>
        <end position="259"/>
    </location>
</feature>
<keyword evidence="4" id="KW-1185">Reference proteome</keyword>
<keyword evidence="2" id="KW-1133">Transmembrane helix</keyword>
<dbReference type="SUPFAM" id="SSF49899">
    <property type="entry name" value="Concanavalin A-like lectins/glucanases"/>
    <property type="match status" value="1"/>
</dbReference>
<dbReference type="InterPro" id="IPR000998">
    <property type="entry name" value="MAM_dom"/>
</dbReference>
<feature type="transmembrane region" description="Helical" evidence="2">
    <location>
        <begin position="364"/>
        <end position="389"/>
    </location>
</feature>
<dbReference type="InterPro" id="IPR051560">
    <property type="entry name" value="MAM_domain-containing"/>
</dbReference>
<dbReference type="RefSeq" id="XP_002741057.1">
    <property type="nucleotide sequence ID" value="XM_002741011.1"/>
</dbReference>
<dbReference type="PROSITE" id="PS50060">
    <property type="entry name" value="MAM_2"/>
    <property type="match status" value="1"/>
</dbReference>
<feature type="region of interest" description="Disordered" evidence="1">
    <location>
        <begin position="309"/>
        <end position="330"/>
    </location>
</feature>
<feature type="compositionally biased region" description="Polar residues" evidence="1">
    <location>
        <begin position="309"/>
        <end position="321"/>
    </location>
</feature>
<protein>
    <submittedName>
        <fullName evidence="5">MAM domain-containing protein 2-like</fullName>
    </submittedName>
</protein>
<dbReference type="GeneID" id="100367185"/>
<dbReference type="Pfam" id="PF00629">
    <property type="entry name" value="MAM"/>
    <property type="match status" value="1"/>
</dbReference>
<proteinExistence type="predicted"/>
<evidence type="ECO:0000256" key="1">
    <source>
        <dbReference type="SAM" id="MobiDB-lite"/>
    </source>
</evidence>
<dbReference type="InterPro" id="IPR013320">
    <property type="entry name" value="ConA-like_dom_sf"/>
</dbReference>
<dbReference type="PANTHER" id="PTHR23282">
    <property type="entry name" value="APICAL ENDOSOMAL GLYCOPROTEIN PRECURSOR"/>
    <property type="match status" value="1"/>
</dbReference>
<dbReference type="PANTHER" id="PTHR23282:SF101">
    <property type="entry name" value="MAM DOMAIN-CONTAINING PROTEIN"/>
    <property type="match status" value="1"/>
</dbReference>
<evidence type="ECO:0000313" key="5">
    <source>
        <dbReference type="RefSeq" id="XP_002741057.1"/>
    </source>
</evidence>
<evidence type="ECO:0000313" key="4">
    <source>
        <dbReference type="Proteomes" id="UP000694865"/>
    </source>
</evidence>
<dbReference type="CDD" id="cd06263">
    <property type="entry name" value="MAM"/>
    <property type="match status" value="1"/>
</dbReference>
<evidence type="ECO:0000259" key="3">
    <source>
        <dbReference type="PROSITE" id="PS50060"/>
    </source>
</evidence>